<sequence length="109" mass="12743">MKQNKIIRRYIERTLHLAVEACLDIGNHIIADSQLREPQDYKDIMVVLTEAGFLPPARLENLKKMAQFCNVIVHDYARIDPEILYGILRNNLDDLRLFAGMVRDMFLKE</sequence>
<dbReference type="InterPro" id="IPR008201">
    <property type="entry name" value="HepT-like"/>
</dbReference>
<dbReference type="Pfam" id="PF01934">
    <property type="entry name" value="HepT-like"/>
    <property type="match status" value="1"/>
</dbReference>
<reference evidence="6" key="1">
    <citation type="submission" date="2016-11" db="EMBL/GenBank/DDBJ databases">
        <authorList>
            <person name="Varghese N."/>
            <person name="Submissions S."/>
        </authorList>
    </citation>
    <scope>NUCLEOTIDE SEQUENCE [LARGE SCALE GENOMIC DNA]</scope>
    <source>
        <strain evidence="6">DSM 11792</strain>
    </source>
</reference>
<protein>
    <submittedName>
        <fullName evidence="5">Uncharacterized conserved protein YutE, UPF0331/DUF86 family</fullName>
    </submittedName>
</protein>
<dbReference type="Proteomes" id="UP000184196">
    <property type="component" value="Unassembled WGS sequence"/>
</dbReference>
<gene>
    <name evidence="5" type="ORF">SAMN02745218_01998</name>
</gene>
<proteinExistence type="inferred from homology"/>
<evidence type="ECO:0000313" key="5">
    <source>
        <dbReference type="EMBL" id="SHF33348.1"/>
    </source>
</evidence>
<name>A0A1M5ASV3_9FIRM</name>
<evidence type="ECO:0000256" key="4">
    <source>
        <dbReference type="ARBA" id="ARBA00024207"/>
    </source>
</evidence>
<evidence type="ECO:0000256" key="2">
    <source>
        <dbReference type="ARBA" id="ARBA00022722"/>
    </source>
</evidence>
<dbReference type="AlphaFoldDB" id="A0A1M5ASV3"/>
<dbReference type="PANTHER" id="PTHR33397">
    <property type="entry name" value="UPF0331 PROTEIN YUTE"/>
    <property type="match status" value="1"/>
</dbReference>
<dbReference type="GO" id="GO:0016787">
    <property type="term" value="F:hydrolase activity"/>
    <property type="evidence" value="ECO:0007669"/>
    <property type="project" value="UniProtKB-KW"/>
</dbReference>
<organism evidence="5 6">
    <name type="scientific">Desulfofundulus australicus DSM 11792</name>
    <dbReference type="NCBI Taxonomy" id="1121425"/>
    <lineage>
        <taxon>Bacteria</taxon>
        <taxon>Bacillati</taxon>
        <taxon>Bacillota</taxon>
        <taxon>Clostridia</taxon>
        <taxon>Eubacteriales</taxon>
        <taxon>Peptococcaceae</taxon>
        <taxon>Desulfofundulus</taxon>
    </lineage>
</organism>
<dbReference type="PANTHER" id="PTHR33397:SF5">
    <property type="entry name" value="RNASE YUTE-RELATED"/>
    <property type="match status" value="1"/>
</dbReference>
<dbReference type="GO" id="GO:0004540">
    <property type="term" value="F:RNA nuclease activity"/>
    <property type="evidence" value="ECO:0007669"/>
    <property type="project" value="InterPro"/>
</dbReference>
<dbReference type="Gene3D" id="1.20.120.580">
    <property type="entry name" value="bsu32300-like"/>
    <property type="match status" value="1"/>
</dbReference>
<keyword evidence="1" id="KW-1277">Toxin-antitoxin system</keyword>
<keyword evidence="6" id="KW-1185">Reference proteome</keyword>
<evidence type="ECO:0000256" key="3">
    <source>
        <dbReference type="ARBA" id="ARBA00022801"/>
    </source>
</evidence>
<dbReference type="NCBIfam" id="NF047751">
    <property type="entry name" value="HepT_toxin"/>
    <property type="match status" value="1"/>
</dbReference>
<dbReference type="InterPro" id="IPR037038">
    <property type="entry name" value="HepT-like_sf"/>
</dbReference>
<keyword evidence="3" id="KW-0378">Hydrolase</keyword>
<evidence type="ECO:0000256" key="1">
    <source>
        <dbReference type="ARBA" id="ARBA00022649"/>
    </source>
</evidence>
<accession>A0A1M5ASV3</accession>
<dbReference type="EMBL" id="FQUW01000023">
    <property type="protein sequence ID" value="SHF33348.1"/>
    <property type="molecule type" value="Genomic_DNA"/>
</dbReference>
<dbReference type="InterPro" id="IPR052379">
    <property type="entry name" value="Type_VII_TA_RNase"/>
</dbReference>
<keyword evidence="2" id="KW-0540">Nuclease</keyword>
<evidence type="ECO:0000313" key="6">
    <source>
        <dbReference type="Proteomes" id="UP000184196"/>
    </source>
</evidence>
<comment type="similarity">
    <text evidence="4">Belongs to the HepT RNase toxin family.</text>
</comment>
<dbReference type="GO" id="GO:0110001">
    <property type="term" value="C:toxin-antitoxin complex"/>
    <property type="evidence" value="ECO:0007669"/>
    <property type="project" value="InterPro"/>
</dbReference>